<evidence type="ECO:0000259" key="6">
    <source>
        <dbReference type="Pfam" id="PF02540"/>
    </source>
</evidence>
<dbReference type="GO" id="GO:0005524">
    <property type="term" value="F:ATP binding"/>
    <property type="evidence" value="ECO:0007669"/>
    <property type="project" value="UniProtKB-KW"/>
</dbReference>
<sequence>MPPPALHAELVAKLATYRESRGFNPEEWIEGKCKKLNEYMAKAGLKTCVTSVSGGIDSAATLALCARAQKMEGSPIVHNVGVCQPINSSAWAEERGRENIEACGATRIVINQTEIFQQLKALIDSQVGIAGGDFASGQLRSYMRTPVGYYVAQLYSQGGNPAIVMGTGNQDEDGYLAYFCKAGDGVVDVQLISDLHKSEVYTVSKALGVPEATVVAPPSADLWDGQTDEDELGFTYDFIELFTGAYLPLDEAGQAAFVAGLGEEAKAQWDDWSAEAIKVHKRNAHKIAGVQNL</sequence>
<dbReference type="AlphaFoldDB" id="A0A6S9JA75"/>
<keyword evidence="2" id="KW-0436">Ligase</keyword>
<dbReference type="GO" id="GO:0009435">
    <property type="term" value="P:NAD+ biosynthetic process"/>
    <property type="evidence" value="ECO:0007669"/>
    <property type="project" value="UniProtKB-UniPathway"/>
</dbReference>
<dbReference type="Pfam" id="PF02540">
    <property type="entry name" value="NAD_synthase"/>
    <property type="match status" value="1"/>
</dbReference>
<keyword evidence="4" id="KW-0067">ATP-binding</keyword>
<dbReference type="EMBL" id="HBNS01038120">
    <property type="protein sequence ID" value="CAE4635451.1"/>
    <property type="molecule type" value="Transcribed_RNA"/>
</dbReference>
<organism evidence="8">
    <name type="scientific">Ditylum brightwellii</name>
    <dbReference type="NCBI Taxonomy" id="49249"/>
    <lineage>
        <taxon>Eukaryota</taxon>
        <taxon>Sar</taxon>
        <taxon>Stramenopiles</taxon>
        <taxon>Ochrophyta</taxon>
        <taxon>Bacillariophyta</taxon>
        <taxon>Mediophyceae</taxon>
        <taxon>Lithodesmiophycidae</taxon>
        <taxon>Lithodesmiales</taxon>
        <taxon>Lithodesmiaceae</taxon>
        <taxon>Ditylum</taxon>
    </lineage>
</organism>
<keyword evidence="5" id="KW-0520">NAD</keyword>
<dbReference type="GO" id="GO:0004359">
    <property type="term" value="F:glutaminase activity"/>
    <property type="evidence" value="ECO:0007669"/>
    <property type="project" value="InterPro"/>
</dbReference>
<evidence type="ECO:0000256" key="1">
    <source>
        <dbReference type="ARBA" id="ARBA00004790"/>
    </source>
</evidence>
<evidence type="ECO:0000256" key="4">
    <source>
        <dbReference type="ARBA" id="ARBA00022840"/>
    </source>
</evidence>
<dbReference type="PANTHER" id="PTHR23090">
    <property type="entry name" value="NH 3 /GLUTAMINE-DEPENDENT NAD + SYNTHETASE"/>
    <property type="match status" value="1"/>
</dbReference>
<accession>A0A6S9JA75</accession>
<dbReference type="InterPro" id="IPR022310">
    <property type="entry name" value="NAD/GMP_synthase"/>
</dbReference>
<dbReference type="NCBIfam" id="TIGR00552">
    <property type="entry name" value="nadE"/>
    <property type="match status" value="1"/>
</dbReference>
<dbReference type="InterPro" id="IPR014729">
    <property type="entry name" value="Rossmann-like_a/b/a_fold"/>
</dbReference>
<dbReference type="UniPathway" id="UPA00253"/>
<dbReference type="PANTHER" id="PTHR23090:SF9">
    <property type="entry name" value="GLUTAMINE-DEPENDENT NAD(+) SYNTHETASE"/>
    <property type="match status" value="1"/>
</dbReference>
<dbReference type="Gene3D" id="3.40.50.620">
    <property type="entry name" value="HUPs"/>
    <property type="match status" value="1"/>
</dbReference>
<evidence type="ECO:0000256" key="3">
    <source>
        <dbReference type="ARBA" id="ARBA00022741"/>
    </source>
</evidence>
<name>A0A6S9JA75_9STRA</name>
<protein>
    <recommendedName>
        <fullName evidence="6">NAD/GMP synthase domain-containing protein</fullName>
    </recommendedName>
</protein>
<dbReference type="CDD" id="cd00553">
    <property type="entry name" value="NAD_synthase"/>
    <property type="match status" value="1"/>
</dbReference>
<keyword evidence="3" id="KW-0547">Nucleotide-binding</keyword>
<dbReference type="InterPro" id="IPR003694">
    <property type="entry name" value="NAD_synthase"/>
</dbReference>
<proteinExistence type="predicted"/>
<evidence type="ECO:0000256" key="5">
    <source>
        <dbReference type="ARBA" id="ARBA00023027"/>
    </source>
</evidence>
<dbReference type="SUPFAM" id="SSF52402">
    <property type="entry name" value="Adenine nucleotide alpha hydrolases-like"/>
    <property type="match status" value="1"/>
</dbReference>
<evidence type="ECO:0000313" key="7">
    <source>
        <dbReference type="EMBL" id="CAE4635449.1"/>
    </source>
</evidence>
<evidence type="ECO:0000256" key="2">
    <source>
        <dbReference type="ARBA" id="ARBA00022598"/>
    </source>
</evidence>
<dbReference type="EMBL" id="HBNS01038119">
    <property type="protein sequence ID" value="CAE4635449.1"/>
    <property type="molecule type" value="Transcribed_RNA"/>
</dbReference>
<comment type="pathway">
    <text evidence="1">Cofactor biosynthesis; NAD(+) biosynthesis.</text>
</comment>
<gene>
    <name evidence="7" type="ORF">DBRI00130_LOCUS29772</name>
    <name evidence="8" type="ORF">DBRI00130_LOCUS29773</name>
</gene>
<dbReference type="GO" id="GO:0005737">
    <property type="term" value="C:cytoplasm"/>
    <property type="evidence" value="ECO:0007669"/>
    <property type="project" value="InterPro"/>
</dbReference>
<dbReference type="GO" id="GO:0003952">
    <property type="term" value="F:NAD+ synthase (glutamine-hydrolyzing) activity"/>
    <property type="evidence" value="ECO:0007669"/>
    <property type="project" value="InterPro"/>
</dbReference>
<feature type="domain" description="NAD/GMP synthase" evidence="6">
    <location>
        <begin position="30"/>
        <end position="240"/>
    </location>
</feature>
<evidence type="ECO:0000313" key="8">
    <source>
        <dbReference type="EMBL" id="CAE4635451.1"/>
    </source>
</evidence>
<reference evidence="8" key="1">
    <citation type="submission" date="2021-01" db="EMBL/GenBank/DDBJ databases">
        <authorList>
            <person name="Corre E."/>
            <person name="Pelletier E."/>
            <person name="Niang G."/>
            <person name="Scheremetjew M."/>
            <person name="Finn R."/>
            <person name="Kale V."/>
            <person name="Holt S."/>
            <person name="Cochrane G."/>
            <person name="Meng A."/>
            <person name="Brown T."/>
            <person name="Cohen L."/>
        </authorList>
    </citation>
    <scope>NUCLEOTIDE SEQUENCE</scope>
    <source>
        <strain evidence="8">GSO104</strain>
    </source>
</reference>